<gene>
    <name evidence="1" type="ORF">U472_01335</name>
</gene>
<name>A0A1C0AD56_9FIRM</name>
<dbReference type="OrthoDB" id="9793324at2"/>
<dbReference type="Pfam" id="PF09551">
    <property type="entry name" value="Spore_II_R"/>
    <property type="match status" value="1"/>
</dbReference>
<reference evidence="1 2" key="2">
    <citation type="submission" date="2016-08" db="EMBL/GenBank/DDBJ databases">
        <title>Orenia metallireducens sp. nov. strain Z6, a Novel Metal-reducing Firmicute from the Deep Subsurface.</title>
        <authorList>
            <person name="Maxim B.I."/>
            <person name="Kenneth K."/>
            <person name="Flynn T.M."/>
            <person name="Oloughlin E.J."/>
            <person name="Locke R.A."/>
            <person name="Weber J.R."/>
            <person name="Egan S.M."/>
            <person name="Mackie R.I."/>
            <person name="Cann I.K."/>
        </authorList>
    </citation>
    <scope>NUCLEOTIDE SEQUENCE [LARGE SCALE GENOMIC DNA]</scope>
    <source>
        <strain evidence="1 2">Z6</strain>
    </source>
</reference>
<dbReference type="AlphaFoldDB" id="A0A1C0AD56"/>
<sequence>MRRVKFILVITVTLIILSILGSRTAFVLERRDYNPDNLLRLHVVANSNTLADQALKRLIRNKITESTKELFKDVKDITDASRIAKANIGYLTQIVKEEISKRGKDYKVAVKVEETYFPTRTYGSVTLPEGNYQAVRVILGDGNGANWWCVLFPPLCFVDSADSVNATSPNLVEAKANNSTVGEDKEIEVEFRLKFLDYIKDNPDLIKKNLKLAKIFSFGK</sequence>
<proteinExistence type="predicted"/>
<accession>A0A1C0AD56</accession>
<organism evidence="1 2">
    <name type="scientific">Orenia metallireducens</name>
    <dbReference type="NCBI Taxonomy" id="1413210"/>
    <lineage>
        <taxon>Bacteria</taxon>
        <taxon>Bacillati</taxon>
        <taxon>Bacillota</taxon>
        <taxon>Clostridia</taxon>
        <taxon>Halanaerobiales</taxon>
        <taxon>Halobacteroidaceae</taxon>
        <taxon>Orenia</taxon>
    </lineage>
</organism>
<protein>
    <submittedName>
        <fullName evidence="1">Stage II sporulation protein R</fullName>
    </submittedName>
</protein>
<evidence type="ECO:0000313" key="2">
    <source>
        <dbReference type="Proteomes" id="UP000093514"/>
    </source>
</evidence>
<dbReference type="EMBL" id="LWDV01000005">
    <property type="protein sequence ID" value="OCL28555.1"/>
    <property type="molecule type" value="Genomic_DNA"/>
</dbReference>
<reference evidence="2" key="1">
    <citation type="submission" date="2016-07" db="EMBL/GenBank/DDBJ databases">
        <authorList>
            <person name="Florea S."/>
            <person name="Webb J.S."/>
            <person name="Jaromczyk J."/>
            <person name="Schardl C.L."/>
        </authorList>
    </citation>
    <scope>NUCLEOTIDE SEQUENCE [LARGE SCALE GENOMIC DNA]</scope>
    <source>
        <strain evidence="2">Z6</strain>
    </source>
</reference>
<dbReference type="InterPro" id="IPR014202">
    <property type="entry name" value="Spore_II_R"/>
</dbReference>
<evidence type="ECO:0000313" key="1">
    <source>
        <dbReference type="EMBL" id="OCL28555.1"/>
    </source>
</evidence>
<keyword evidence="2" id="KW-1185">Reference proteome</keyword>
<dbReference type="RefSeq" id="WP_068714738.1">
    <property type="nucleotide sequence ID" value="NZ_LWDV01000005.1"/>
</dbReference>
<comment type="caution">
    <text evidence="1">The sequence shown here is derived from an EMBL/GenBank/DDBJ whole genome shotgun (WGS) entry which is preliminary data.</text>
</comment>
<dbReference type="NCBIfam" id="TIGR02837">
    <property type="entry name" value="spore_II_R"/>
    <property type="match status" value="1"/>
</dbReference>
<dbReference type="Proteomes" id="UP000093514">
    <property type="component" value="Unassembled WGS sequence"/>
</dbReference>